<evidence type="ECO:0000256" key="8">
    <source>
        <dbReference type="RuleBase" id="RU362048"/>
    </source>
</evidence>
<dbReference type="InterPro" id="IPR002771">
    <property type="entry name" value="Multi_antbiot-R_MarC"/>
</dbReference>
<sequence>MQLHWQFFFGALISLVTMTNPLSKIPMFISLTQNMSEPRRQHQAIRASWIAFLIMTVCLIAGNVILSVFGISYGALRVAGGIVIGLLGYRMLYHLQDPGMAPKAAGTRNRNDYAFFPLAMPAIAGPGTIAVVIGLSTEIVEKPTLTGKAVTFALTLAAIAVSSLVMWMTLRSSTMISERLGRSGQEVMARLMGFVLICVGIQFIGSGVRTFIAGS</sequence>
<evidence type="ECO:0000256" key="7">
    <source>
        <dbReference type="ARBA" id="ARBA00023136"/>
    </source>
</evidence>
<evidence type="ECO:0000313" key="10">
    <source>
        <dbReference type="Proteomes" id="UP000604737"/>
    </source>
</evidence>
<dbReference type="NCBIfam" id="TIGR00427">
    <property type="entry name" value="NAAT family transporter"/>
    <property type="match status" value="1"/>
</dbReference>
<evidence type="ECO:0000313" key="9">
    <source>
        <dbReference type="EMBL" id="GHD67627.1"/>
    </source>
</evidence>
<evidence type="ECO:0000256" key="3">
    <source>
        <dbReference type="ARBA" id="ARBA00022475"/>
    </source>
</evidence>
<feature type="transmembrane region" description="Helical" evidence="8">
    <location>
        <begin position="44"/>
        <end position="65"/>
    </location>
</feature>
<evidence type="ECO:0000256" key="5">
    <source>
        <dbReference type="ARBA" id="ARBA00022692"/>
    </source>
</evidence>
<dbReference type="RefSeq" id="WP_189461877.1">
    <property type="nucleotide sequence ID" value="NZ_BMYO01000009.1"/>
</dbReference>
<accession>A0ABQ3H3E7</accession>
<keyword evidence="5 8" id="KW-0812">Transmembrane</keyword>
<keyword evidence="4" id="KW-0997">Cell inner membrane</keyword>
<feature type="transmembrane region" description="Helical" evidence="8">
    <location>
        <begin position="71"/>
        <end position="92"/>
    </location>
</feature>
<feature type="transmembrane region" description="Helical" evidence="8">
    <location>
        <begin position="191"/>
        <end position="212"/>
    </location>
</feature>
<feature type="transmembrane region" description="Helical" evidence="8">
    <location>
        <begin position="113"/>
        <end position="137"/>
    </location>
</feature>
<feature type="transmembrane region" description="Helical" evidence="8">
    <location>
        <begin position="6"/>
        <end position="23"/>
    </location>
</feature>
<dbReference type="EMBL" id="BMYO01000009">
    <property type="protein sequence ID" value="GHD67627.1"/>
    <property type="molecule type" value="Genomic_DNA"/>
</dbReference>
<keyword evidence="10" id="KW-1185">Reference proteome</keyword>
<dbReference type="Pfam" id="PF01914">
    <property type="entry name" value="MarC"/>
    <property type="match status" value="1"/>
</dbReference>
<name>A0ABQ3H3E7_9NEIS</name>
<dbReference type="NCBIfam" id="NF008228">
    <property type="entry name" value="PRK10995.1"/>
    <property type="match status" value="1"/>
</dbReference>
<evidence type="ECO:0000256" key="1">
    <source>
        <dbReference type="ARBA" id="ARBA00004429"/>
    </source>
</evidence>
<evidence type="ECO:0000256" key="2">
    <source>
        <dbReference type="ARBA" id="ARBA00009784"/>
    </source>
</evidence>
<dbReference type="Proteomes" id="UP000604737">
    <property type="component" value="Unassembled WGS sequence"/>
</dbReference>
<evidence type="ECO:0000256" key="4">
    <source>
        <dbReference type="ARBA" id="ARBA00022519"/>
    </source>
</evidence>
<organism evidence="9 10">
    <name type="scientific">Jeongeupia chitinilytica</name>
    <dbReference type="NCBI Taxonomy" id="1041641"/>
    <lineage>
        <taxon>Bacteria</taxon>
        <taxon>Pseudomonadati</taxon>
        <taxon>Pseudomonadota</taxon>
        <taxon>Betaproteobacteria</taxon>
        <taxon>Neisseriales</taxon>
        <taxon>Chitinibacteraceae</taxon>
        <taxon>Jeongeupia</taxon>
    </lineage>
</organism>
<reference evidence="10" key="1">
    <citation type="journal article" date="2019" name="Int. J. Syst. Evol. Microbiol.">
        <title>The Global Catalogue of Microorganisms (GCM) 10K type strain sequencing project: providing services to taxonomists for standard genome sequencing and annotation.</title>
        <authorList>
            <consortium name="The Broad Institute Genomics Platform"/>
            <consortium name="The Broad Institute Genome Sequencing Center for Infectious Disease"/>
            <person name="Wu L."/>
            <person name="Ma J."/>
        </authorList>
    </citation>
    <scope>NUCLEOTIDE SEQUENCE [LARGE SCALE GENOMIC DNA]</scope>
    <source>
        <strain evidence="10">KCTC 23701</strain>
    </source>
</reference>
<feature type="transmembrane region" description="Helical" evidence="8">
    <location>
        <begin position="149"/>
        <end position="170"/>
    </location>
</feature>
<gene>
    <name evidence="9" type="primary">marC</name>
    <name evidence="9" type="ORF">GCM10007350_31580</name>
</gene>
<dbReference type="PANTHER" id="PTHR33508">
    <property type="entry name" value="UPF0056 MEMBRANE PROTEIN YHCE"/>
    <property type="match status" value="1"/>
</dbReference>
<dbReference type="PANTHER" id="PTHR33508:SF2">
    <property type="entry name" value="UPF0056 INNER MEMBRANE PROTEIN MARC"/>
    <property type="match status" value="1"/>
</dbReference>
<protein>
    <recommendedName>
        <fullName evidence="8">UPF0056 membrane protein</fullName>
    </recommendedName>
</protein>
<proteinExistence type="inferred from homology"/>
<keyword evidence="3" id="KW-1003">Cell membrane</keyword>
<keyword evidence="6 8" id="KW-1133">Transmembrane helix</keyword>
<keyword evidence="7 8" id="KW-0472">Membrane</keyword>
<comment type="subcellular location">
    <subcellularLocation>
        <location evidence="1">Cell inner membrane</location>
        <topology evidence="1">Multi-pass membrane protein</topology>
    </subcellularLocation>
    <subcellularLocation>
        <location evidence="8">Cell membrane</location>
        <topology evidence="8">Multi-pass membrane protein</topology>
    </subcellularLocation>
</comment>
<comment type="caution">
    <text evidence="9">The sequence shown here is derived from an EMBL/GenBank/DDBJ whole genome shotgun (WGS) entry which is preliminary data.</text>
</comment>
<evidence type="ECO:0000256" key="6">
    <source>
        <dbReference type="ARBA" id="ARBA00022989"/>
    </source>
</evidence>
<comment type="similarity">
    <text evidence="2 8">Belongs to the UPF0056 (MarC) family.</text>
</comment>